<dbReference type="InterPro" id="IPR036526">
    <property type="entry name" value="C-N_Hydrolase_sf"/>
</dbReference>
<dbReference type="EMBL" id="SACS01000028">
    <property type="protein sequence ID" value="RVU33076.1"/>
    <property type="molecule type" value="Genomic_DNA"/>
</dbReference>
<reference evidence="4 5" key="1">
    <citation type="submission" date="2019-01" db="EMBL/GenBank/DDBJ databases">
        <authorList>
            <person name="Chen W.-M."/>
        </authorList>
    </citation>
    <scope>NUCLEOTIDE SEQUENCE [LARGE SCALE GENOMIC DNA]</scope>
    <source>
        <strain evidence="4 5">KYPC3</strain>
    </source>
</reference>
<evidence type="ECO:0000313" key="5">
    <source>
        <dbReference type="Proteomes" id="UP000283077"/>
    </source>
</evidence>
<feature type="domain" description="CN hydrolase" evidence="3">
    <location>
        <begin position="1"/>
        <end position="267"/>
    </location>
</feature>
<dbReference type="PROSITE" id="PS50263">
    <property type="entry name" value="CN_HYDROLASE"/>
    <property type="match status" value="1"/>
</dbReference>
<dbReference type="OrthoDB" id="9811121at2"/>
<evidence type="ECO:0000256" key="2">
    <source>
        <dbReference type="ARBA" id="ARBA00022801"/>
    </source>
</evidence>
<dbReference type="Pfam" id="PF00795">
    <property type="entry name" value="CN_hydrolase"/>
    <property type="match status" value="1"/>
</dbReference>
<comment type="similarity">
    <text evidence="1">Belongs to the carbon-nitrogen hydrolase superfamily. NIT1/NIT2 family.</text>
</comment>
<protein>
    <submittedName>
        <fullName evidence="4">Carbon-nitrogen hydrolase family protein</fullName>
    </submittedName>
</protein>
<accession>A0A437QEX8</accession>
<dbReference type="PROSITE" id="PS01227">
    <property type="entry name" value="UPF0012"/>
    <property type="match status" value="1"/>
</dbReference>
<dbReference type="SUPFAM" id="SSF56317">
    <property type="entry name" value="Carbon-nitrogen hydrolase"/>
    <property type="match status" value="1"/>
</dbReference>
<name>A0A437QEX8_9GAMM</name>
<dbReference type="Proteomes" id="UP000283077">
    <property type="component" value="Unassembled WGS sequence"/>
</dbReference>
<keyword evidence="5" id="KW-1185">Reference proteome</keyword>
<dbReference type="GO" id="GO:0016811">
    <property type="term" value="F:hydrolase activity, acting on carbon-nitrogen (but not peptide) bonds, in linear amides"/>
    <property type="evidence" value="ECO:0007669"/>
    <property type="project" value="InterPro"/>
</dbReference>
<organism evidence="4 5">
    <name type="scientific">Rheinheimera riviphila</name>
    <dbReference type="NCBI Taxonomy" id="1834037"/>
    <lineage>
        <taxon>Bacteria</taxon>
        <taxon>Pseudomonadati</taxon>
        <taxon>Pseudomonadota</taxon>
        <taxon>Gammaproteobacteria</taxon>
        <taxon>Chromatiales</taxon>
        <taxon>Chromatiaceae</taxon>
        <taxon>Rheinheimera</taxon>
    </lineage>
</organism>
<dbReference type="InterPro" id="IPR045254">
    <property type="entry name" value="Nit1/2_C-N_Hydrolase"/>
</dbReference>
<keyword evidence="2 4" id="KW-0378">Hydrolase</keyword>
<dbReference type="InterPro" id="IPR001110">
    <property type="entry name" value="UPF0012_CS"/>
</dbReference>
<dbReference type="AlphaFoldDB" id="A0A437QEX8"/>
<dbReference type="InterPro" id="IPR003010">
    <property type="entry name" value="C-N_Hydrolase"/>
</dbReference>
<proteinExistence type="inferred from homology"/>
<dbReference type="Gene3D" id="3.60.110.10">
    <property type="entry name" value="Carbon-nitrogen hydrolase"/>
    <property type="match status" value="1"/>
</dbReference>
<dbReference type="PANTHER" id="PTHR23088">
    <property type="entry name" value="NITRILASE-RELATED"/>
    <property type="match status" value="1"/>
</dbReference>
<sequence>MIQQQPWRLIALQLNSQPDVATNLAAIAQLLGQLPDNSDQRPQLVVLPEGALCFAGGEDANLQLQEPLGLQDETAQPVQFQLSALAKKFGIYLLVGTFPTTTSDPKRFAASSLLFSPQGELIADYQKIHLFDALISDGTGQYLESARTMPGKKITLAELGADQELKLGMAVCYDMRFPGLFQALARRGMNVLALPSAFTTVTGDAHWHTLLRARAIETQSFVIAPAQTGRHQNGRETYGHSLIIDPWGRILADAGTAPGLIYADIDLMQASELRERMPLLHHNRFLSEFL</sequence>
<evidence type="ECO:0000259" key="3">
    <source>
        <dbReference type="PROSITE" id="PS50263"/>
    </source>
</evidence>
<evidence type="ECO:0000313" key="4">
    <source>
        <dbReference type="EMBL" id="RVU33076.1"/>
    </source>
</evidence>
<comment type="caution">
    <text evidence="4">The sequence shown here is derived from an EMBL/GenBank/DDBJ whole genome shotgun (WGS) entry which is preliminary data.</text>
</comment>
<gene>
    <name evidence="4" type="ORF">EOE67_18560</name>
</gene>
<dbReference type="RefSeq" id="WP_127700835.1">
    <property type="nucleotide sequence ID" value="NZ_SACS01000028.1"/>
</dbReference>
<dbReference type="CDD" id="cd07572">
    <property type="entry name" value="nit"/>
    <property type="match status" value="1"/>
</dbReference>
<evidence type="ECO:0000256" key="1">
    <source>
        <dbReference type="ARBA" id="ARBA00010613"/>
    </source>
</evidence>
<dbReference type="PANTHER" id="PTHR23088:SF27">
    <property type="entry name" value="DEAMINATED GLUTATHIONE AMIDASE"/>
    <property type="match status" value="1"/>
</dbReference>